<feature type="compositionally biased region" description="Basic and acidic residues" evidence="1">
    <location>
        <begin position="20"/>
        <end position="37"/>
    </location>
</feature>
<accession>X0WNF7</accession>
<dbReference type="EMBL" id="BARS01034780">
    <property type="protein sequence ID" value="GAG26028.1"/>
    <property type="molecule type" value="Genomic_DNA"/>
</dbReference>
<protein>
    <submittedName>
        <fullName evidence="2">Uncharacterized protein</fullName>
    </submittedName>
</protein>
<reference evidence="2" key="1">
    <citation type="journal article" date="2014" name="Front. Microbiol.">
        <title>High frequency of phylogenetically diverse reductive dehalogenase-homologous genes in deep subseafloor sedimentary metagenomes.</title>
        <authorList>
            <person name="Kawai M."/>
            <person name="Futagami T."/>
            <person name="Toyoda A."/>
            <person name="Takaki Y."/>
            <person name="Nishi S."/>
            <person name="Hori S."/>
            <person name="Arai W."/>
            <person name="Tsubouchi T."/>
            <person name="Morono Y."/>
            <person name="Uchiyama I."/>
            <person name="Ito T."/>
            <person name="Fujiyama A."/>
            <person name="Inagaki F."/>
            <person name="Takami H."/>
        </authorList>
    </citation>
    <scope>NUCLEOTIDE SEQUENCE</scope>
    <source>
        <strain evidence="2">Expedition CK06-06</strain>
    </source>
</reference>
<evidence type="ECO:0000313" key="2">
    <source>
        <dbReference type="EMBL" id="GAG26028.1"/>
    </source>
</evidence>
<dbReference type="AlphaFoldDB" id="X0WNF7"/>
<proteinExistence type="predicted"/>
<sequence>RNFLYDLQLDEYNTEPSPNEIKDLVRQSRRLESSEPR</sequence>
<organism evidence="2">
    <name type="scientific">marine sediment metagenome</name>
    <dbReference type="NCBI Taxonomy" id="412755"/>
    <lineage>
        <taxon>unclassified sequences</taxon>
        <taxon>metagenomes</taxon>
        <taxon>ecological metagenomes</taxon>
    </lineage>
</organism>
<feature type="region of interest" description="Disordered" evidence="1">
    <location>
        <begin position="1"/>
        <end position="37"/>
    </location>
</feature>
<evidence type="ECO:0000256" key="1">
    <source>
        <dbReference type="SAM" id="MobiDB-lite"/>
    </source>
</evidence>
<gene>
    <name evidence="2" type="ORF">S01H1_53691</name>
</gene>
<name>X0WNF7_9ZZZZ</name>
<comment type="caution">
    <text evidence="2">The sequence shown here is derived from an EMBL/GenBank/DDBJ whole genome shotgun (WGS) entry which is preliminary data.</text>
</comment>
<feature type="non-terminal residue" evidence="2">
    <location>
        <position position="1"/>
    </location>
</feature>